<dbReference type="AlphaFoldDB" id="A0A2P2QRY1"/>
<sequence length="39" mass="4011">MKVSNPSACLPALPLVVMSCHEAAQCPFSTSYPTDSGLG</sequence>
<reference evidence="1" key="1">
    <citation type="submission" date="2018-02" db="EMBL/GenBank/DDBJ databases">
        <title>Rhizophora mucronata_Transcriptome.</title>
        <authorList>
            <person name="Meera S.P."/>
            <person name="Sreeshan A."/>
            <person name="Augustine A."/>
        </authorList>
    </citation>
    <scope>NUCLEOTIDE SEQUENCE</scope>
    <source>
        <tissue evidence="1">Leaf</tissue>
    </source>
</reference>
<dbReference type="EMBL" id="GGEC01089285">
    <property type="protein sequence ID" value="MBX69769.1"/>
    <property type="molecule type" value="Transcribed_RNA"/>
</dbReference>
<protein>
    <submittedName>
        <fullName evidence="1">Uncharacterized protein</fullName>
    </submittedName>
</protein>
<name>A0A2P2QRY1_RHIMU</name>
<accession>A0A2P2QRY1</accession>
<organism evidence="1">
    <name type="scientific">Rhizophora mucronata</name>
    <name type="common">Asiatic mangrove</name>
    <dbReference type="NCBI Taxonomy" id="61149"/>
    <lineage>
        <taxon>Eukaryota</taxon>
        <taxon>Viridiplantae</taxon>
        <taxon>Streptophyta</taxon>
        <taxon>Embryophyta</taxon>
        <taxon>Tracheophyta</taxon>
        <taxon>Spermatophyta</taxon>
        <taxon>Magnoliopsida</taxon>
        <taxon>eudicotyledons</taxon>
        <taxon>Gunneridae</taxon>
        <taxon>Pentapetalae</taxon>
        <taxon>rosids</taxon>
        <taxon>fabids</taxon>
        <taxon>Malpighiales</taxon>
        <taxon>Rhizophoraceae</taxon>
        <taxon>Rhizophora</taxon>
    </lineage>
</organism>
<dbReference type="PROSITE" id="PS51257">
    <property type="entry name" value="PROKAR_LIPOPROTEIN"/>
    <property type="match status" value="1"/>
</dbReference>
<evidence type="ECO:0000313" key="1">
    <source>
        <dbReference type="EMBL" id="MBX69769.1"/>
    </source>
</evidence>
<proteinExistence type="predicted"/>